<keyword evidence="4" id="KW-1185">Reference proteome</keyword>
<feature type="region of interest" description="Disordered" evidence="1">
    <location>
        <begin position="33"/>
        <end position="55"/>
    </location>
</feature>
<feature type="domain" description="DUF397" evidence="2">
    <location>
        <begin position="10"/>
        <end position="33"/>
    </location>
</feature>
<evidence type="ECO:0000313" key="4">
    <source>
        <dbReference type="Proteomes" id="UP000774570"/>
    </source>
</evidence>
<evidence type="ECO:0000256" key="1">
    <source>
        <dbReference type="SAM" id="MobiDB-lite"/>
    </source>
</evidence>
<comment type="caution">
    <text evidence="3">The sequence shown here is derived from an EMBL/GenBank/DDBJ whole genome shotgun (WGS) entry which is preliminary data.</text>
</comment>
<dbReference type="Pfam" id="PF04149">
    <property type="entry name" value="DUF397"/>
    <property type="match status" value="1"/>
</dbReference>
<name>A0ABS7FRZ9_9ACTN</name>
<evidence type="ECO:0000259" key="2">
    <source>
        <dbReference type="Pfam" id="PF04149"/>
    </source>
</evidence>
<dbReference type="EMBL" id="JAIBOA010000006">
    <property type="protein sequence ID" value="MBW8482995.1"/>
    <property type="molecule type" value="Genomic_DNA"/>
</dbReference>
<gene>
    <name evidence="3" type="ORF">K1Y72_11490</name>
</gene>
<dbReference type="RefSeq" id="WP_220165905.1">
    <property type="nucleotide sequence ID" value="NZ_JAIBOA010000006.1"/>
</dbReference>
<protein>
    <submittedName>
        <fullName evidence="3">DUF397 domain-containing protein</fullName>
    </submittedName>
</protein>
<reference evidence="3 4" key="1">
    <citation type="submission" date="2021-07" db="EMBL/GenBank/DDBJ databases">
        <title>Actinomadura sp. PM05-2 isolated from lichen.</title>
        <authorList>
            <person name="Somphong A."/>
            <person name="Phongsopitanun W."/>
            <person name="Tanasupawat S."/>
            <person name="Peongsungnone V."/>
        </authorList>
    </citation>
    <scope>NUCLEOTIDE SEQUENCE [LARGE SCALE GENOMIC DNA]</scope>
    <source>
        <strain evidence="3 4">PM05-2</strain>
    </source>
</reference>
<dbReference type="Proteomes" id="UP000774570">
    <property type="component" value="Unassembled WGS sequence"/>
</dbReference>
<accession>A0ABS7FRZ9</accession>
<feature type="compositionally biased region" description="Low complexity" evidence="1">
    <location>
        <begin position="44"/>
        <end position="55"/>
    </location>
</feature>
<organism evidence="3 4">
    <name type="scientific">Actinomadura parmotrematis</name>
    <dbReference type="NCBI Taxonomy" id="2864039"/>
    <lineage>
        <taxon>Bacteria</taxon>
        <taxon>Bacillati</taxon>
        <taxon>Actinomycetota</taxon>
        <taxon>Actinomycetes</taxon>
        <taxon>Streptosporangiales</taxon>
        <taxon>Thermomonosporaceae</taxon>
        <taxon>Actinomadura</taxon>
    </lineage>
</organism>
<proteinExistence type="predicted"/>
<sequence>MIDAYAVITPWRKSVRSDSGGCVEVALAERAPAAEEARVPVPPAAGGADAAGAVR</sequence>
<evidence type="ECO:0000313" key="3">
    <source>
        <dbReference type="EMBL" id="MBW8482995.1"/>
    </source>
</evidence>
<dbReference type="InterPro" id="IPR007278">
    <property type="entry name" value="DUF397"/>
</dbReference>